<dbReference type="Gene3D" id="3.50.50.60">
    <property type="entry name" value="FAD/NAD(P)-binding domain"/>
    <property type="match status" value="1"/>
</dbReference>
<evidence type="ECO:0000256" key="3">
    <source>
        <dbReference type="ARBA" id="ARBA00008562"/>
    </source>
</evidence>
<keyword evidence="7 11" id="KW-0274">FAD</keyword>
<evidence type="ECO:0000256" key="2">
    <source>
        <dbReference type="ARBA" id="ARBA00004950"/>
    </source>
</evidence>
<evidence type="ECO:0000313" key="15">
    <source>
        <dbReference type="EMBL" id="EIM31084.1"/>
    </source>
</evidence>
<reference evidence="15 16" key="1">
    <citation type="submission" date="2012-02" db="EMBL/GenBank/DDBJ databases">
        <title>Improved High-Quality Draft sequence of Microvirga sp. WSM3557.</title>
        <authorList>
            <consortium name="US DOE Joint Genome Institute"/>
            <person name="Lucas S."/>
            <person name="Han J."/>
            <person name="Lapidus A."/>
            <person name="Cheng J.-F."/>
            <person name="Goodwin L."/>
            <person name="Pitluck S."/>
            <person name="Peters L."/>
            <person name="Zhang X."/>
            <person name="Detter J.C."/>
            <person name="Han C."/>
            <person name="Tapia R."/>
            <person name="Land M."/>
            <person name="Hauser L."/>
            <person name="Kyrpides N."/>
            <person name="Ivanova N."/>
            <person name="Pagani I."/>
            <person name="Brau L."/>
            <person name="Yates R."/>
            <person name="O'Hara G."/>
            <person name="Rui T."/>
            <person name="Howieson J."/>
            <person name="Reeve W."/>
            <person name="Woyke T."/>
        </authorList>
    </citation>
    <scope>NUCLEOTIDE SEQUENCE [LARGE SCALE GENOMIC DNA]</scope>
    <source>
        <strain evidence="15 16">WSM3557</strain>
    </source>
</reference>
<dbReference type="HOGENOM" id="CLU_014312_3_2_5"/>
<dbReference type="GO" id="GO:0005737">
    <property type="term" value="C:cytoplasm"/>
    <property type="evidence" value="ECO:0007669"/>
    <property type="project" value="UniProtKB-SubCell"/>
</dbReference>
<comment type="cofactor">
    <cofactor evidence="1 11">
        <name>FAD</name>
        <dbReference type="ChEBI" id="CHEBI:57692"/>
    </cofactor>
</comment>
<dbReference type="PANTHER" id="PTHR42716">
    <property type="entry name" value="L-ASPARTATE OXIDASE"/>
    <property type="match status" value="1"/>
</dbReference>
<keyword evidence="16" id="KW-1185">Reference proteome</keyword>
<dbReference type="NCBIfam" id="TIGR00551">
    <property type="entry name" value="nadB"/>
    <property type="match status" value="1"/>
</dbReference>
<dbReference type="Gene3D" id="3.90.700.10">
    <property type="entry name" value="Succinate dehydrogenase/fumarate reductase flavoprotein, catalytic domain"/>
    <property type="match status" value="1"/>
</dbReference>
<evidence type="ECO:0000259" key="14">
    <source>
        <dbReference type="Pfam" id="PF02910"/>
    </source>
</evidence>
<dbReference type="SUPFAM" id="SSF51905">
    <property type="entry name" value="FAD/NAD(P)-binding domain"/>
    <property type="match status" value="1"/>
</dbReference>
<feature type="domain" description="FAD-dependent oxidoreductase 2 FAD-binding" evidence="13">
    <location>
        <begin position="9"/>
        <end position="382"/>
    </location>
</feature>
<dbReference type="InterPro" id="IPR003953">
    <property type="entry name" value="FAD-dep_OxRdtase_2_FAD-bd"/>
</dbReference>
<gene>
    <name evidence="15" type="ORF">MicloDRAFT_00000720</name>
</gene>
<organism evidence="15 16">
    <name type="scientific">Microvirga lotononidis</name>
    <dbReference type="NCBI Taxonomy" id="864069"/>
    <lineage>
        <taxon>Bacteria</taxon>
        <taxon>Pseudomonadati</taxon>
        <taxon>Pseudomonadota</taxon>
        <taxon>Alphaproteobacteria</taxon>
        <taxon>Hyphomicrobiales</taxon>
        <taxon>Methylobacteriaceae</taxon>
        <taxon>Microvirga</taxon>
    </lineage>
</organism>
<dbReference type="EC" id="1.4.3.16" evidence="4 10"/>
<proteinExistence type="inferred from homology"/>
<dbReference type="PANTHER" id="PTHR42716:SF2">
    <property type="entry name" value="L-ASPARTATE OXIDASE, CHLOROPLASTIC"/>
    <property type="match status" value="1"/>
</dbReference>
<dbReference type="OrthoDB" id="9806724at2"/>
<dbReference type="Pfam" id="PF00890">
    <property type="entry name" value="FAD_binding_2"/>
    <property type="match status" value="1"/>
</dbReference>
<dbReference type="Gene3D" id="1.20.58.100">
    <property type="entry name" value="Fumarate reductase/succinate dehydrogenase flavoprotein-like, C-terminal domain"/>
    <property type="match status" value="1"/>
</dbReference>
<evidence type="ECO:0000256" key="11">
    <source>
        <dbReference type="RuleBase" id="RU362049"/>
    </source>
</evidence>
<dbReference type="SUPFAM" id="SSF46977">
    <property type="entry name" value="Succinate dehydrogenase/fumarate reductase flavoprotein C-terminal domain"/>
    <property type="match status" value="1"/>
</dbReference>
<accession>I4Z4E2</accession>
<dbReference type="RefSeq" id="WP_009488439.1">
    <property type="nucleotide sequence ID" value="NZ_CP141049.1"/>
</dbReference>
<evidence type="ECO:0000259" key="13">
    <source>
        <dbReference type="Pfam" id="PF00890"/>
    </source>
</evidence>
<keyword evidence="6 11" id="KW-0662">Pyridine nucleotide biosynthesis</keyword>
<comment type="function">
    <text evidence="11">Catalyzes the oxidation of L-aspartate to iminoaspartate.</text>
</comment>
<protein>
    <recommendedName>
        <fullName evidence="4 10">L-aspartate oxidase</fullName>
        <ecNumber evidence="4 10">1.4.3.16</ecNumber>
    </recommendedName>
</protein>
<comment type="similarity">
    <text evidence="3 11">Belongs to the FAD-dependent oxidoreductase 2 family. NadB subfamily.</text>
</comment>
<sequence>MTTTNSLDHVVVVGGGIAGLSTALHLAPLPVTLLVASPLGQQASTPLAQGGIAAALGADDHPLLHAADTLQASAGLGDPGVAARVAGAAPSCIEWLVAQSASFDRTTSDELILGLEAAHSRRRIVHAQGDQTGKSALDALILAVRNSPSIQILEDHRVTDLALDANGAVAGVFCAPWGSDGSDEPVLIPGRAVVLATGGIGGLYAYTTNPLSARGAGLALAARAGAVLRDLEFVQFHPTAIAAGRDPMPLATEALRGEGAVLVNSRGERFMQGIPGAELAPRDVVARAIFAQICAGERVLLDTRHVLGGSIASKFPGVTDLCQAAGLDPVRDPIPVRPAAHFHMGGIKVDHQGRSSVEGLWACGEVASTGLHGANRLASNSLLEALAYAGWIADDIKSRARRSLAAQSPSPSLTLQPSDSSDQPSPLLPQVRSQMDRQVGVFREAAGLTEAIYQLRRLVCEAQSTDERDAALVSLMIAVSAYSRRESRGAHQRLDHPAQMPEQHTEITLDSALRIAAQIDSETTAPARRVA</sequence>
<evidence type="ECO:0000256" key="5">
    <source>
        <dbReference type="ARBA" id="ARBA00022630"/>
    </source>
</evidence>
<evidence type="ECO:0000256" key="1">
    <source>
        <dbReference type="ARBA" id="ARBA00001974"/>
    </source>
</evidence>
<dbReference type="Pfam" id="PF02910">
    <property type="entry name" value="Succ_DH_flav_C"/>
    <property type="match status" value="1"/>
</dbReference>
<comment type="pathway">
    <text evidence="2 11">Cofactor biosynthesis; NAD(+) biosynthesis; iminoaspartate from L-aspartate (oxidase route): step 1/1.</text>
</comment>
<dbReference type="InterPro" id="IPR036188">
    <property type="entry name" value="FAD/NAD-bd_sf"/>
</dbReference>
<dbReference type="InterPro" id="IPR037099">
    <property type="entry name" value="Fum_R/Succ_DH_flav-like_C_sf"/>
</dbReference>
<dbReference type="Proteomes" id="UP000003947">
    <property type="component" value="Unassembled WGS sequence"/>
</dbReference>
<evidence type="ECO:0000256" key="10">
    <source>
        <dbReference type="NCBIfam" id="TIGR00551"/>
    </source>
</evidence>
<dbReference type="AlphaFoldDB" id="I4Z4E2"/>
<name>I4Z4E2_9HYPH</name>
<dbReference type="STRING" id="864069.MicloDRAFT_00000720"/>
<feature type="compositionally biased region" description="Low complexity" evidence="12">
    <location>
        <begin position="407"/>
        <end position="428"/>
    </location>
</feature>
<keyword evidence="8 11" id="KW-0560">Oxidoreductase</keyword>
<dbReference type="UniPathway" id="UPA00253">
    <property type="reaction ID" value="UER00326"/>
</dbReference>
<comment type="subcellular location">
    <subcellularLocation>
        <location evidence="11">Cytoplasm</location>
    </subcellularLocation>
</comment>
<dbReference type="InterPro" id="IPR015939">
    <property type="entry name" value="Fum_Rdtase/Succ_DH_flav-like_C"/>
</dbReference>
<dbReference type="InterPro" id="IPR005288">
    <property type="entry name" value="NadB"/>
</dbReference>
<evidence type="ECO:0000256" key="4">
    <source>
        <dbReference type="ARBA" id="ARBA00012173"/>
    </source>
</evidence>
<evidence type="ECO:0000256" key="9">
    <source>
        <dbReference type="ARBA" id="ARBA00048305"/>
    </source>
</evidence>
<dbReference type="InterPro" id="IPR027477">
    <property type="entry name" value="Succ_DH/fumarate_Rdtase_cat_sf"/>
</dbReference>
<dbReference type="PRINTS" id="PR00368">
    <property type="entry name" value="FADPNR"/>
</dbReference>
<dbReference type="SUPFAM" id="SSF56425">
    <property type="entry name" value="Succinate dehydrogenase/fumarate reductase flavoprotein, catalytic domain"/>
    <property type="match status" value="1"/>
</dbReference>
<dbReference type="EMBL" id="JH660633">
    <property type="protein sequence ID" value="EIM31084.1"/>
    <property type="molecule type" value="Genomic_DNA"/>
</dbReference>
<evidence type="ECO:0000256" key="8">
    <source>
        <dbReference type="ARBA" id="ARBA00023002"/>
    </source>
</evidence>
<dbReference type="NCBIfam" id="NF005701">
    <property type="entry name" value="PRK07512.1"/>
    <property type="match status" value="1"/>
</dbReference>
<dbReference type="FunFam" id="3.90.700.10:FF:000002">
    <property type="entry name" value="L-aspartate oxidase"/>
    <property type="match status" value="1"/>
</dbReference>
<comment type="catalytic activity">
    <reaction evidence="9">
        <text>L-aspartate + O2 = iminosuccinate + H2O2</text>
        <dbReference type="Rhea" id="RHEA:25876"/>
        <dbReference type="ChEBI" id="CHEBI:15379"/>
        <dbReference type="ChEBI" id="CHEBI:16240"/>
        <dbReference type="ChEBI" id="CHEBI:29991"/>
        <dbReference type="ChEBI" id="CHEBI:77875"/>
        <dbReference type="EC" id="1.4.3.16"/>
    </reaction>
    <physiologicalReaction direction="left-to-right" evidence="9">
        <dbReference type="Rhea" id="RHEA:25877"/>
    </physiologicalReaction>
</comment>
<keyword evidence="5 11" id="KW-0285">Flavoprotein</keyword>
<dbReference type="GO" id="GO:0034628">
    <property type="term" value="P:'de novo' NAD+ biosynthetic process from L-aspartate"/>
    <property type="evidence" value="ECO:0007669"/>
    <property type="project" value="TreeGrafter"/>
</dbReference>
<evidence type="ECO:0000256" key="7">
    <source>
        <dbReference type="ARBA" id="ARBA00022827"/>
    </source>
</evidence>
<evidence type="ECO:0000256" key="12">
    <source>
        <dbReference type="SAM" id="MobiDB-lite"/>
    </source>
</evidence>
<evidence type="ECO:0000256" key="6">
    <source>
        <dbReference type="ARBA" id="ARBA00022642"/>
    </source>
</evidence>
<feature type="domain" description="Fumarate reductase/succinate dehydrogenase flavoprotein-like C-terminal" evidence="14">
    <location>
        <begin position="472"/>
        <end position="509"/>
    </location>
</feature>
<dbReference type="GO" id="GO:0008734">
    <property type="term" value="F:L-aspartate oxidase activity"/>
    <property type="evidence" value="ECO:0007669"/>
    <property type="project" value="UniProtKB-UniRule"/>
</dbReference>
<evidence type="ECO:0000313" key="16">
    <source>
        <dbReference type="Proteomes" id="UP000003947"/>
    </source>
</evidence>
<feature type="region of interest" description="Disordered" evidence="12">
    <location>
        <begin position="403"/>
        <end position="428"/>
    </location>
</feature>
<dbReference type="PATRIC" id="fig|864069.3.peg.76"/>
<dbReference type="eggNOG" id="COG0029">
    <property type="taxonomic scope" value="Bacteria"/>
</dbReference>